<dbReference type="PANTHER" id="PTHR10799">
    <property type="entry name" value="SNF2/RAD54 HELICASE FAMILY"/>
    <property type="match status" value="1"/>
</dbReference>
<evidence type="ECO:0000259" key="7">
    <source>
        <dbReference type="PROSITE" id="PS51194"/>
    </source>
</evidence>
<dbReference type="Pfam" id="PF00176">
    <property type="entry name" value="SNF2-rel_dom"/>
    <property type="match status" value="2"/>
</dbReference>
<evidence type="ECO:0000256" key="5">
    <source>
        <dbReference type="SAM" id="MobiDB-lite"/>
    </source>
</evidence>
<dbReference type="InterPro" id="IPR014001">
    <property type="entry name" value="Helicase_ATP-bd"/>
</dbReference>
<feature type="compositionally biased region" description="Basic residues" evidence="5">
    <location>
        <begin position="94"/>
        <end position="105"/>
    </location>
</feature>
<organism evidence="8 9">
    <name type="scientific">Ganoderma sinense ZZ0214-1</name>
    <dbReference type="NCBI Taxonomy" id="1077348"/>
    <lineage>
        <taxon>Eukaryota</taxon>
        <taxon>Fungi</taxon>
        <taxon>Dikarya</taxon>
        <taxon>Basidiomycota</taxon>
        <taxon>Agaricomycotina</taxon>
        <taxon>Agaricomycetes</taxon>
        <taxon>Polyporales</taxon>
        <taxon>Polyporaceae</taxon>
        <taxon>Ganoderma</taxon>
    </lineage>
</organism>
<keyword evidence="2" id="KW-0378">Hydrolase</keyword>
<keyword evidence="1" id="KW-0547">Nucleotide-binding</keyword>
<proteinExistence type="predicted"/>
<gene>
    <name evidence="8" type="ORF">GSI_03332</name>
</gene>
<dbReference type="Gene3D" id="3.40.50.300">
    <property type="entry name" value="P-loop containing nucleotide triphosphate hydrolases"/>
    <property type="match status" value="1"/>
</dbReference>
<feature type="coiled-coil region" evidence="4">
    <location>
        <begin position="854"/>
        <end position="881"/>
    </location>
</feature>
<keyword evidence="4" id="KW-0175">Coiled coil</keyword>
<dbReference type="AlphaFoldDB" id="A0A2G8SLB8"/>
<feature type="region of interest" description="Disordered" evidence="5">
    <location>
        <begin position="272"/>
        <end position="379"/>
    </location>
</feature>
<evidence type="ECO:0000313" key="9">
    <source>
        <dbReference type="Proteomes" id="UP000230002"/>
    </source>
</evidence>
<feature type="domain" description="Helicase ATP-binding" evidence="6">
    <location>
        <begin position="166"/>
        <end position="465"/>
    </location>
</feature>
<dbReference type="SMART" id="SM00487">
    <property type="entry name" value="DEXDc"/>
    <property type="match status" value="1"/>
</dbReference>
<feature type="compositionally biased region" description="Low complexity" evidence="5">
    <location>
        <begin position="1"/>
        <end position="16"/>
    </location>
</feature>
<dbReference type="PROSITE" id="PS51194">
    <property type="entry name" value="HELICASE_CTER"/>
    <property type="match status" value="1"/>
</dbReference>
<feature type="compositionally biased region" description="Acidic residues" evidence="5">
    <location>
        <begin position="353"/>
        <end position="368"/>
    </location>
</feature>
<feature type="compositionally biased region" description="Basic and acidic residues" evidence="5">
    <location>
        <begin position="130"/>
        <end position="139"/>
    </location>
</feature>
<evidence type="ECO:0000256" key="3">
    <source>
        <dbReference type="ARBA" id="ARBA00022840"/>
    </source>
</evidence>
<dbReference type="Pfam" id="PF00271">
    <property type="entry name" value="Helicase_C"/>
    <property type="match status" value="1"/>
</dbReference>
<feature type="region of interest" description="Disordered" evidence="5">
    <location>
        <begin position="1"/>
        <end position="25"/>
    </location>
</feature>
<evidence type="ECO:0000313" key="8">
    <source>
        <dbReference type="EMBL" id="PIL34554.1"/>
    </source>
</evidence>
<dbReference type="CDD" id="cd18793">
    <property type="entry name" value="SF2_C_SNF"/>
    <property type="match status" value="1"/>
</dbReference>
<feature type="compositionally biased region" description="Basic residues" evidence="5">
    <location>
        <begin position="325"/>
        <end position="347"/>
    </location>
</feature>
<protein>
    <submittedName>
        <fullName evidence="8">Uncharacterized protein</fullName>
    </submittedName>
</protein>
<accession>A0A2G8SLB8</accession>
<dbReference type="GO" id="GO:0005524">
    <property type="term" value="F:ATP binding"/>
    <property type="evidence" value="ECO:0007669"/>
    <property type="project" value="InterPro"/>
</dbReference>
<feature type="region of interest" description="Disordered" evidence="5">
    <location>
        <begin position="79"/>
        <end position="139"/>
    </location>
</feature>
<dbReference type="SMART" id="SM00490">
    <property type="entry name" value="HELICc"/>
    <property type="match status" value="1"/>
</dbReference>
<dbReference type="InterPro" id="IPR038718">
    <property type="entry name" value="SNF2-like_sf"/>
</dbReference>
<feature type="compositionally biased region" description="Basic residues" evidence="5">
    <location>
        <begin position="279"/>
        <end position="307"/>
    </location>
</feature>
<dbReference type="Gene3D" id="3.40.50.10810">
    <property type="entry name" value="Tandem AAA-ATPase domain"/>
    <property type="match status" value="2"/>
</dbReference>
<dbReference type="InterPro" id="IPR001650">
    <property type="entry name" value="Helicase_C-like"/>
</dbReference>
<keyword evidence="9" id="KW-1185">Reference proteome</keyword>
<evidence type="ECO:0000259" key="6">
    <source>
        <dbReference type="PROSITE" id="PS51192"/>
    </source>
</evidence>
<dbReference type="OrthoDB" id="5857104at2759"/>
<evidence type="ECO:0000256" key="1">
    <source>
        <dbReference type="ARBA" id="ARBA00022741"/>
    </source>
</evidence>
<dbReference type="SUPFAM" id="SSF52540">
    <property type="entry name" value="P-loop containing nucleoside triphosphate hydrolases"/>
    <property type="match status" value="3"/>
</dbReference>
<dbReference type="STRING" id="1077348.A0A2G8SLB8"/>
<comment type="caution">
    <text evidence="8">The sequence shown here is derived from an EMBL/GenBank/DDBJ whole genome shotgun (WGS) entry which is preliminary data.</text>
</comment>
<reference evidence="8 9" key="1">
    <citation type="journal article" date="2015" name="Sci. Rep.">
        <title>Chromosome-level genome map provides insights into diverse defense mechanisms in the medicinal fungus Ganoderma sinense.</title>
        <authorList>
            <person name="Zhu Y."/>
            <person name="Xu J."/>
            <person name="Sun C."/>
            <person name="Zhou S."/>
            <person name="Xu H."/>
            <person name="Nelson D.R."/>
            <person name="Qian J."/>
            <person name="Song J."/>
            <person name="Luo H."/>
            <person name="Xiang L."/>
            <person name="Li Y."/>
            <person name="Xu Z."/>
            <person name="Ji A."/>
            <person name="Wang L."/>
            <person name="Lu S."/>
            <person name="Hayward A."/>
            <person name="Sun W."/>
            <person name="Li X."/>
            <person name="Schwartz D.C."/>
            <person name="Wang Y."/>
            <person name="Chen S."/>
        </authorList>
    </citation>
    <scope>NUCLEOTIDE SEQUENCE [LARGE SCALE GENOMIC DNA]</scope>
    <source>
        <strain evidence="8 9">ZZ0214-1</strain>
    </source>
</reference>
<dbReference type="InterPro" id="IPR027417">
    <property type="entry name" value="P-loop_NTPase"/>
</dbReference>
<feature type="domain" description="Helicase C-terminal" evidence="7">
    <location>
        <begin position="695"/>
        <end position="850"/>
    </location>
</feature>
<sequence>MVPSTRATSPPTSPATIPEDIKADDDVEGEVVEANLPKDDNEEQDEVVSERLAQLENLIQRSGEYVKLLKTQMDQVKVNYGARRQKPKSEVKAKPKTRNTRKRARVVSDSEEEREVKRTKADGSQGEGAGKAEEDQGEKKYTFQQPALVTGATLKDYQLEGVAWMAGLHQNGISGILADEMGLGKTIQTIAFHAFLRERTVAPFMVVCPLAVLDNWAKEFARFAPDIPVVTYYGTKEERADIRRTQMVMDAVDLEFYRSRATSHAAALAAAAAAVPSKGKGKGKGKGKAAARSSSKARGHGRGRPAGRGRAARDDDSSEDEAPPRKSRRTAATRGRRGGRAPAKARKQPLSEADSDEFEDSMTVDEEIPPPAEQRNKHPLKPLQRTNFPVVLTTYQMIINDRAELSRFHWGFIVVDEGHRLKNIDCVLMREIKKIPADARMVLTGTPLQNNLAELWALLNFVLPDLFGDLSTFQSWFDESRLQSKLTSERETKLIHSLHDILRPFLLRRMKADVEMTLPPKKEYVLYTPLSERQRALYDVVVQGDKALRQHLIDEIRAEEERLNGGGGKLSDEEEERPLLVVAKEKVRAGKGLRQKVERDYVESEDEDGEGYFKRLDEGQMQVRKEKERSGHDIGREWQMRVAVKEVNNKNLKNVIMQLRKVCQHPFLFHWPKDARTREPVLGDELVTTSGKMMVLERLLDALFARGHKVLLFSQFTTMLDIIEDWAVEHKGWPVCRIDGSMDMESRREDIRRFQEGGDAPDAPRLFLLSTRSGGLGLNLVQADTVIFYDQDWNPQADLQAQDRAHRIGQTKPVLIFRLLCAHTMETKIMQRATDKRKLEALVIAKGEFVNPTAAATRNKNKNKNQALAELAMELHRLEGERIQVVPSSEAGKASVISDVELEMLLDRRPEVFLDRQKGWTSGGGQVEAEDGHGHGLEAVEAVEAAAPDAKGTGMGTRTAFAVYEAPVHGDGNVLGMMDVEDEGEE</sequence>
<evidence type="ECO:0000256" key="4">
    <source>
        <dbReference type="SAM" id="Coils"/>
    </source>
</evidence>
<name>A0A2G8SLB8_9APHY</name>
<dbReference type="Proteomes" id="UP000230002">
    <property type="component" value="Unassembled WGS sequence"/>
</dbReference>
<dbReference type="PROSITE" id="PS51192">
    <property type="entry name" value="HELICASE_ATP_BIND_1"/>
    <property type="match status" value="1"/>
</dbReference>
<dbReference type="InterPro" id="IPR049730">
    <property type="entry name" value="SNF2/RAD54-like_C"/>
</dbReference>
<dbReference type="InterPro" id="IPR000330">
    <property type="entry name" value="SNF2_N"/>
</dbReference>
<dbReference type="GO" id="GO:0016787">
    <property type="term" value="F:hydrolase activity"/>
    <property type="evidence" value="ECO:0007669"/>
    <property type="project" value="UniProtKB-KW"/>
</dbReference>
<keyword evidence="3" id="KW-0067">ATP-binding</keyword>
<dbReference type="EMBL" id="AYKW01000005">
    <property type="protein sequence ID" value="PIL34554.1"/>
    <property type="molecule type" value="Genomic_DNA"/>
</dbReference>
<evidence type="ECO:0000256" key="2">
    <source>
        <dbReference type="ARBA" id="ARBA00022801"/>
    </source>
</evidence>